<sequence length="282" mass="32013">MDENPKMTLREALTQAKPVVSNLFGRGSRDRPEILGVRPVTRITRWDDFCMKTLNDEYGPLLDREMSASACASVPKAESELFDIKIRKLTDIPHLIQWNDKMVNATLSWAKDECELCPGLELQTNAVVPNAISSSLDHWIALDNVMLQPLVNGMAWLSSTIKTRKIFNGVNELSNVESRPLQQLAYISQRARYGYIMTDRDLLVCRFSKAPSGDNFEVSLMLVPWSASGSSLTTDLAIWWLCMKALSEKNRELQSARNNDFWELIYGATDEDALQNFHYDSK</sequence>
<reference evidence="2" key="1">
    <citation type="submission" date="2019-06" db="EMBL/GenBank/DDBJ databases">
        <title>Draft genome sequence of the griseofulvin-producing fungus Xylaria cubensis strain G536.</title>
        <authorList>
            <person name="Mead M.E."/>
            <person name="Raja H.A."/>
            <person name="Steenwyk J.L."/>
            <person name="Knowles S.L."/>
            <person name="Oberlies N.H."/>
            <person name="Rokas A."/>
        </authorList>
    </citation>
    <scope>NUCLEOTIDE SEQUENCE [LARGE SCALE GENOMIC DNA]</scope>
    <source>
        <strain evidence="2">G536</strain>
    </source>
</reference>
<name>A0A553HTN7_9PEZI</name>
<proteinExistence type="predicted"/>
<dbReference type="AlphaFoldDB" id="A0A553HTN7"/>
<evidence type="ECO:0000313" key="2">
    <source>
        <dbReference type="Proteomes" id="UP000319160"/>
    </source>
</evidence>
<keyword evidence="2" id="KW-1185">Reference proteome</keyword>
<organism evidence="1 2">
    <name type="scientific">Xylaria flabelliformis</name>
    <dbReference type="NCBI Taxonomy" id="2512241"/>
    <lineage>
        <taxon>Eukaryota</taxon>
        <taxon>Fungi</taxon>
        <taxon>Dikarya</taxon>
        <taxon>Ascomycota</taxon>
        <taxon>Pezizomycotina</taxon>
        <taxon>Sordariomycetes</taxon>
        <taxon>Xylariomycetidae</taxon>
        <taxon>Xylariales</taxon>
        <taxon>Xylariaceae</taxon>
        <taxon>Xylaria</taxon>
    </lineage>
</organism>
<accession>A0A553HTN7</accession>
<evidence type="ECO:0000313" key="1">
    <source>
        <dbReference type="EMBL" id="TRX91316.1"/>
    </source>
</evidence>
<gene>
    <name evidence="1" type="ORF">FHL15_007738</name>
</gene>
<protein>
    <submittedName>
        <fullName evidence="1">Uncharacterized protein</fullName>
    </submittedName>
</protein>
<dbReference type="Proteomes" id="UP000319160">
    <property type="component" value="Unassembled WGS sequence"/>
</dbReference>
<dbReference type="STRING" id="2512241.A0A553HTN7"/>
<comment type="caution">
    <text evidence="1">The sequence shown here is derived from an EMBL/GenBank/DDBJ whole genome shotgun (WGS) entry which is preliminary data.</text>
</comment>
<dbReference type="OrthoDB" id="4367324at2759"/>
<dbReference type="EMBL" id="VFLP01000046">
    <property type="protein sequence ID" value="TRX91316.1"/>
    <property type="molecule type" value="Genomic_DNA"/>
</dbReference>